<dbReference type="InterPro" id="IPR050570">
    <property type="entry name" value="Cell_wall_metabolism_enzyme"/>
</dbReference>
<protein>
    <submittedName>
        <fullName evidence="2">M23 family metallopeptidase</fullName>
        <ecNumber evidence="2">3.4.24.-</ecNumber>
    </submittedName>
</protein>
<keyword evidence="3" id="KW-1185">Reference proteome</keyword>
<gene>
    <name evidence="2" type="ORF">AB7878_02490</name>
</gene>
<dbReference type="Proteomes" id="UP001562159">
    <property type="component" value="Unassembled WGS sequence"/>
</dbReference>
<comment type="caution">
    <text evidence="2">The sequence shown here is derived from an EMBL/GenBank/DDBJ whole genome shotgun (WGS) entry which is preliminary data.</text>
</comment>
<evidence type="ECO:0000313" key="2">
    <source>
        <dbReference type="EMBL" id="MEY2181272.1"/>
    </source>
</evidence>
<dbReference type="CDD" id="cd12797">
    <property type="entry name" value="M23_peptidase"/>
    <property type="match status" value="1"/>
</dbReference>
<name>A0ABV4ALW0_9GAMM</name>
<dbReference type="PANTHER" id="PTHR21666:SF270">
    <property type="entry name" value="MUREIN HYDROLASE ACTIVATOR ENVC"/>
    <property type="match status" value="1"/>
</dbReference>
<accession>A0ABV4ALW0</accession>
<dbReference type="GO" id="GO:0016787">
    <property type="term" value="F:hydrolase activity"/>
    <property type="evidence" value="ECO:0007669"/>
    <property type="project" value="UniProtKB-KW"/>
</dbReference>
<dbReference type="PANTHER" id="PTHR21666">
    <property type="entry name" value="PEPTIDASE-RELATED"/>
    <property type="match status" value="1"/>
</dbReference>
<reference evidence="2 3" key="1">
    <citation type="submission" date="2024-07" db="EMBL/GenBank/DDBJ databases">
        <title>Molecular mechanisms and environmental adaptations of flagellar loss and biofilm growth of Rhodanobacter under environmental stress.</title>
        <authorList>
            <person name="Chen M."/>
        </authorList>
    </citation>
    <scope>NUCLEOTIDE SEQUENCE [LARGE SCALE GENOMIC DNA]</scope>
    <source>
        <strain evidence="2 3">RS22</strain>
    </source>
</reference>
<feature type="domain" description="M23ase beta-sheet core" evidence="1">
    <location>
        <begin position="242"/>
        <end position="336"/>
    </location>
</feature>
<dbReference type="EC" id="3.4.24.-" evidence="2"/>
<dbReference type="SUPFAM" id="SSF51261">
    <property type="entry name" value="Duplicated hybrid motif"/>
    <property type="match status" value="1"/>
</dbReference>
<dbReference type="InterPro" id="IPR011055">
    <property type="entry name" value="Dup_hybrid_motif"/>
</dbReference>
<organism evidence="2 3">
    <name type="scientific">Rhodanobacter humi</name>
    <dbReference type="NCBI Taxonomy" id="1888173"/>
    <lineage>
        <taxon>Bacteria</taxon>
        <taxon>Pseudomonadati</taxon>
        <taxon>Pseudomonadota</taxon>
        <taxon>Gammaproteobacteria</taxon>
        <taxon>Lysobacterales</taxon>
        <taxon>Rhodanobacteraceae</taxon>
        <taxon>Rhodanobacter</taxon>
    </lineage>
</organism>
<dbReference type="Gene3D" id="2.70.70.10">
    <property type="entry name" value="Glucose Permease (Domain IIA)"/>
    <property type="match status" value="1"/>
</dbReference>
<sequence length="396" mass="42008">MAAGEVIMTVSRRERRMKIVAGAFFACLLAVAGIARPAMAESARQSFDLRVLDAPHAVRTDAGMQVFQELHLTNSTDAPLAVARVEVVDAADGQVLAAFAGEDLQRRLALIGAPLAARDTTVPPGRHGVVYIEWPVHDRCPAAIEHVVTYAAPGGAGQGSVRGARATVAYATGTPLGPPLRGGPWIAVHAAAWRNGHRRVFNTVDGMARIPGRFAVDFIRVDATGRMTRGNPDVPGDWLGYGAAVLAVADASVAAVRDAMAESVSVSGNPKHALAEDAGNYVALRLDDGRYAFYEHLRPGSVAVRVGQRVHRGEVLGQLGFTGASVGPHLHFHVSDGPSTIASEGRPFVLDAFDLLGAYADPGMFGKAVWTPRNEAEARRRQAEWPAENAVVRFAD</sequence>
<evidence type="ECO:0000313" key="3">
    <source>
        <dbReference type="Proteomes" id="UP001562159"/>
    </source>
</evidence>
<dbReference type="InterPro" id="IPR016047">
    <property type="entry name" value="M23ase_b-sheet_dom"/>
</dbReference>
<evidence type="ECO:0000259" key="1">
    <source>
        <dbReference type="Pfam" id="PF01551"/>
    </source>
</evidence>
<dbReference type="Pfam" id="PF01551">
    <property type="entry name" value="Peptidase_M23"/>
    <property type="match status" value="1"/>
</dbReference>
<proteinExistence type="predicted"/>
<dbReference type="EMBL" id="JBGBPY010000001">
    <property type="protein sequence ID" value="MEY2181272.1"/>
    <property type="molecule type" value="Genomic_DNA"/>
</dbReference>
<keyword evidence="2" id="KW-0378">Hydrolase</keyword>